<comment type="caution">
    <text evidence="2">The sequence shown here is derived from an EMBL/GenBank/DDBJ whole genome shotgun (WGS) entry which is preliminary data.</text>
</comment>
<feature type="region of interest" description="Disordered" evidence="1">
    <location>
        <begin position="1"/>
        <end position="46"/>
    </location>
</feature>
<evidence type="ECO:0000256" key="1">
    <source>
        <dbReference type="SAM" id="MobiDB-lite"/>
    </source>
</evidence>
<proteinExistence type="predicted"/>
<accession>A0A7V6P9Z9</accession>
<dbReference type="EMBL" id="DUMN01000160">
    <property type="protein sequence ID" value="HHV67030.1"/>
    <property type="molecule type" value="Genomic_DNA"/>
</dbReference>
<reference evidence="2 3" key="1">
    <citation type="journal article" date="2020" name="Biotechnol. Biofuels">
        <title>New insights from the biogas microbiome by comprehensive genome-resolved metagenomics of nearly 1600 species originating from multiple anaerobic digesters.</title>
        <authorList>
            <person name="Campanaro S."/>
            <person name="Treu L."/>
            <person name="Rodriguez-R L.M."/>
            <person name="Kovalovszki A."/>
            <person name="Ziels R.M."/>
            <person name="Maus I."/>
            <person name="Zhu X."/>
            <person name="Kougias P.G."/>
            <person name="Basile A."/>
            <person name="Luo G."/>
            <person name="Schluter A."/>
            <person name="Konstantinidis K.T."/>
            <person name="Angelidaki I."/>
        </authorList>
    </citation>
    <scope>NUCLEOTIDE SEQUENCE [LARGE SCALE GENOMIC DNA]</scope>
    <source>
        <strain evidence="2">AS04akNAM_66</strain>
    </source>
</reference>
<organism evidence="2 3">
    <name type="scientific">Brucella intermedia</name>
    <dbReference type="NCBI Taxonomy" id="94625"/>
    <lineage>
        <taxon>Bacteria</taxon>
        <taxon>Pseudomonadati</taxon>
        <taxon>Pseudomonadota</taxon>
        <taxon>Alphaproteobacteria</taxon>
        <taxon>Hyphomicrobiales</taxon>
        <taxon>Brucellaceae</taxon>
        <taxon>Brucella/Ochrobactrum group</taxon>
        <taxon>Brucella</taxon>
    </lineage>
</organism>
<sequence>MTQHCMVKTSVAGVTPPATDPRASVAIPDGKRRVSGPVPSRQHRAEALRSRLSASILALPYDDRAVADTSRRSKST</sequence>
<evidence type="ECO:0000313" key="3">
    <source>
        <dbReference type="Proteomes" id="UP000551563"/>
    </source>
</evidence>
<protein>
    <submittedName>
        <fullName evidence="2">Uncharacterized protein</fullName>
    </submittedName>
</protein>
<dbReference type="Proteomes" id="UP000551563">
    <property type="component" value="Unassembled WGS sequence"/>
</dbReference>
<dbReference type="AlphaFoldDB" id="A0A7V6P9Z9"/>
<gene>
    <name evidence="2" type="ORF">GXX48_05230</name>
</gene>
<name>A0A7V6P9Z9_9HYPH</name>
<evidence type="ECO:0000313" key="2">
    <source>
        <dbReference type="EMBL" id="HHV67030.1"/>
    </source>
</evidence>